<protein>
    <submittedName>
        <fullName evidence="2">Uncharacterized protein</fullName>
    </submittedName>
</protein>
<dbReference type="AlphaFoldDB" id="A0A2A9E265"/>
<gene>
    <name evidence="2" type="ORF">ATL42_0295</name>
</gene>
<evidence type="ECO:0000313" key="3">
    <source>
        <dbReference type="Proteomes" id="UP000225548"/>
    </source>
</evidence>
<feature type="compositionally biased region" description="Polar residues" evidence="1">
    <location>
        <begin position="1"/>
        <end position="20"/>
    </location>
</feature>
<feature type="region of interest" description="Disordered" evidence="1">
    <location>
        <begin position="192"/>
        <end position="213"/>
    </location>
</feature>
<evidence type="ECO:0000313" key="2">
    <source>
        <dbReference type="EMBL" id="PFG32455.1"/>
    </source>
</evidence>
<dbReference type="Proteomes" id="UP000225548">
    <property type="component" value="Unassembled WGS sequence"/>
</dbReference>
<feature type="compositionally biased region" description="Polar residues" evidence="1">
    <location>
        <begin position="192"/>
        <end position="202"/>
    </location>
</feature>
<name>A0A2A9E265_9MICO</name>
<comment type="caution">
    <text evidence="2">The sequence shown here is derived from an EMBL/GenBank/DDBJ whole genome shotgun (WGS) entry which is preliminary data.</text>
</comment>
<proteinExistence type="predicted"/>
<keyword evidence="3" id="KW-1185">Reference proteome</keyword>
<feature type="region of interest" description="Disordered" evidence="1">
    <location>
        <begin position="1"/>
        <end position="21"/>
    </location>
</feature>
<organism evidence="2 3">
    <name type="scientific">Sanguibacter antarcticus</name>
    <dbReference type="NCBI Taxonomy" id="372484"/>
    <lineage>
        <taxon>Bacteria</taxon>
        <taxon>Bacillati</taxon>
        <taxon>Actinomycetota</taxon>
        <taxon>Actinomycetes</taxon>
        <taxon>Micrococcales</taxon>
        <taxon>Sanguibacteraceae</taxon>
        <taxon>Sanguibacter</taxon>
    </lineage>
</organism>
<accession>A0A2A9E265</accession>
<sequence length="331" mass="34422">MSSRLVVRQSGTVSTPSTSVRAPRAARGLHALRSALGAVALAGLLSGCTGPDPLTPLEDGDAPQADADRQAHRLELVLENLELRYAVSDTSNPPHLLAPFVPAEQAALALTEQLALGNQAQAYVSAHAAYLDDELAGTDRPDDVDVVVDDVTVLGSAAGDPVARVSVVTTYGFDDAPSTTTTTEYAISWSSRSVTADGSPASSPGDDEVDDPGAVRLEAVYPLYEDGGRPALDSGEGTGSASNAVHDYLRAVTYGSSRDVDALEGSIRTSDELREVLKEELAASPRYTPVEIPAARAGNEHVLYVVPATGAQALRLDVTLTDAGPTVVPRL</sequence>
<reference evidence="2 3" key="1">
    <citation type="submission" date="2017-10" db="EMBL/GenBank/DDBJ databases">
        <title>Sequencing the genomes of 1000 actinobacteria strains.</title>
        <authorList>
            <person name="Klenk H.-P."/>
        </authorList>
    </citation>
    <scope>NUCLEOTIDE SEQUENCE [LARGE SCALE GENOMIC DNA]</scope>
    <source>
        <strain evidence="2 3">DSM 18966</strain>
    </source>
</reference>
<evidence type="ECO:0000256" key="1">
    <source>
        <dbReference type="SAM" id="MobiDB-lite"/>
    </source>
</evidence>
<dbReference type="EMBL" id="PDJG01000001">
    <property type="protein sequence ID" value="PFG32455.1"/>
    <property type="molecule type" value="Genomic_DNA"/>
</dbReference>